<evidence type="ECO:0000256" key="10">
    <source>
        <dbReference type="ARBA" id="ARBA00022824"/>
    </source>
</evidence>
<comment type="caution">
    <text evidence="16">Lacks conserved residue(s) required for the propagation of feature annotation.</text>
</comment>
<evidence type="ECO:0000256" key="8">
    <source>
        <dbReference type="ARBA" id="ARBA00022692"/>
    </source>
</evidence>
<organism evidence="18">
    <name type="scientific">Absidia glauca</name>
    <name type="common">Pin mould</name>
    <dbReference type="NCBI Taxonomy" id="4829"/>
    <lineage>
        <taxon>Eukaryota</taxon>
        <taxon>Fungi</taxon>
        <taxon>Fungi incertae sedis</taxon>
        <taxon>Mucoromycota</taxon>
        <taxon>Mucoromycotina</taxon>
        <taxon>Mucoromycetes</taxon>
        <taxon>Mucorales</taxon>
        <taxon>Cunninghamellaceae</taxon>
        <taxon>Absidia</taxon>
    </lineage>
</organism>
<keyword evidence="9" id="KW-0319">Glycerol metabolism</keyword>
<keyword evidence="8 16" id="KW-0812">Transmembrane</keyword>
<evidence type="ECO:0000256" key="2">
    <source>
        <dbReference type="ARBA" id="ARBA00004771"/>
    </source>
</evidence>
<comment type="pathway">
    <text evidence="3">Lipid metabolism.</text>
</comment>
<proteinExistence type="inferred from homology"/>
<comment type="subcellular location">
    <subcellularLocation>
        <location evidence="1 16">Endoplasmic reticulum membrane</location>
        <topology evidence="1 16">Multi-pass membrane protein</topology>
    </subcellularLocation>
</comment>
<dbReference type="Pfam" id="PF03982">
    <property type="entry name" value="DAGAT"/>
    <property type="match status" value="1"/>
</dbReference>
<evidence type="ECO:0000256" key="14">
    <source>
        <dbReference type="ARBA" id="ARBA00023315"/>
    </source>
</evidence>
<dbReference type="Proteomes" id="UP000078561">
    <property type="component" value="Unassembled WGS sequence"/>
</dbReference>
<evidence type="ECO:0000256" key="1">
    <source>
        <dbReference type="ARBA" id="ARBA00004477"/>
    </source>
</evidence>
<evidence type="ECO:0000256" key="13">
    <source>
        <dbReference type="ARBA" id="ARBA00023136"/>
    </source>
</evidence>
<comment type="catalytic activity">
    <reaction evidence="15 16">
        <text>an acyl-CoA + a 1,2-diacyl-sn-glycerol = a triacyl-sn-glycerol + CoA</text>
        <dbReference type="Rhea" id="RHEA:10868"/>
        <dbReference type="ChEBI" id="CHEBI:17815"/>
        <dbReference type="ChEBI" id="CHEBI:57287"/>
        <dbReference type="ChEBI" id="CHEBI:58342"/>
        <dbReference type="ChEBI" id="CHEBI:64615"/>
        <dbReference type="EC" id="2.3.1.20"/>
    </reaction>
</comment>
<dbReference type="GO" id="GO:0019432">
    <property type="term" value="P:triglyceride biosynthetic process"/>
    <property type="evidence" value="ECO:0007669"/>
    <property type="project" value="UniProtKB-UniRule"/>
</dbReference>
<sequence length="364" mass="41391">MNKSDGFPKDKVDTYEKVTPPPSPQLRSPLPNEPSRNRSPLFVPLERRLQTLATLMYGVEPSLVIGFFIFLWSMPFLWPLLVAYLVWMVKDQAPVRGGRRLEWVRRSSFWKYFAAYFPVTIVKESDLDPTKNYVFGYHPHGILAYGAVITFGTEANGFSHHFPGIETNLLTLQSNFKMPLHRDYLLALGMCSVSKSSCKHILQNTGRSIAIVVGGATESLFAYPGELDLTLKKRFGFVKIAVETGASLVPVLSFGENELFDQVKSKHGSWLWALQKRLQGILGFTVPLFHGRGIFNYDIGLMPHRKPMHVVFGTPIDPPSHVSEDNKDKVIQELHARYMDSLQGLWDKYKDDFAPNRIRELTFV</sequence>
<dbReference type="STRING" id="4829.A0A163K8G3"/>
<dbReference type="GO" id="GO:0004144">
    <property type="term" value="F:diacylglycerol O-acyltransferase activity"/>
    <property type="evidence" value="ECO:0007669"/>
    <property type="project" value="UniProtKB-UniRule"/>
</dbReference>
<comment type="similarity">
    <text evidence="4 16">Belongs to the diacylglycerol acyltransferase family.</text>
</comment>
<dbReference type="EMBL" id="LT554490">
    <property type="protein sequence ID" value="SAM06141.1"/>
    <property type="molecule type" value="Genomic_DNA"/>
</dbReference>
<evidence type="ECO:0000313" key="18">
    <source>
        <dbReference type="EMBL" id="SAM06141.1"/>
    </source>
</evidence>
<evidence type="ECO:0000313" key="19">
    <source>
        <dbReference type="Proteomes" id="UP000078561"/>
    </source>
</evidence>
<dbReference type="FunCoup" id="A0A163K8G3">
    <property type="interactions" value="128"/>
</dbReference>
<keyword evidence="6 16" id="KW-0444">Lipid biosynthesis</keyword>
<evidence type="ECO:0000256" key="15">
    <source>
        <dbReference type="ARBA" id="ARBA00048109"/>
    </source>
</evidence>
<evidence type="ECO:0000256" key="7">
    <source>
        <dbReference type="ARBA" id="ARBA00022679"/>
    </source>
</evidence>
<dbReference type="SUPFAM" id="SSF69593">
    <property type="entry name" value="Glycerol-3-phosphate (1)-acyltransferase"/>
    <property type="match status" value="1"/>
</dbReference>
<keyword evidence="14 16" id="KW-0012">Acyltransferase</keyword>
<evidence type="ECO:0000256" key="4">
    <source>
        <dbReference type="ARBA" id="ARBA00005420"/>
    </source>
</evidence>
<dbReference type="UniPathway" id="UPA00282"/>
<evidence type="ECO:0000256" key="16">
    <source>
        <dbReference type="RuleBase" id="RU367023"/>
    </source>
</evidence>
<protein>
    <recommendedName>
        <fullName evidence="5 16">Diacylglycerol O-acyltransferase</fullName>
        <ecNumber evidence="5 16">2.3.1.20</ecNumber>
    </recommendedName>
</protein>
<accession>A0A163K8G3</accession>
<evidence type="ECO:0000256" key="5">
    <source>
        <dbReference type="ARBA" id="ARBA00013244"/>
    </source>
</evidence>
<reference evidence="18" key="1">
    <citation type="submission" date="2016-04" db="EMBL/GenBank/DDBJ databases">
        <authorList>
            <person name="Evans L.H."/>
            <person name="Alamgir A."/>
            <person name="Owens N."/>
            <person name="Weber N.D."/>
            <person name="Virtaneva K."/>
            <person name="Barbian K."/>
            <person name="Babar A."/>
            <person name="Rosenke K."/>
        </authorList>
    </citation>
    <scope>NUCLEOTIDE SEQUENCE [LARGE SCALE GENOMIC DNA]</scope>
    <source>
        <strain evidence="18">CBS 101.48</strain>
    </source>
</reference>
<dbReference type="PANTHER" id="PTHR12317:SF0">
    <property type="entry name" value="ACYLTRANSFERASE"/>
    <property type="match status" value="1"/>
</dbReference>
<evidence type="ECO:0000256" key="11">
    <source>
        <dbReference type="ARBA" id="ARBA00022989"/>
    </source>
</evidence>
<dbReference type="InterPro" id="IPR007130">
    <property type="entry name" value="DAGAT"/>
</dbReference>
<dbReference type="InParanoid" id="A0A163K8G3"/>
<comment type="pathway">
    <text evidence="2 16">Glycerolipid metabolism; triacylglycerol biosynthesis.</text>
</comment>
<dbReference type="GO" id="GO:0006071">
    <property type="term" value="P:glycerol metabolic process"/>
    <property type="evidence" value="ECO:0007669"/>
    <property type="project" value="UniProtKB-UniRule"/>
</dbReference>
<keyword evidence="10 16" id="KW-0256">Endoplasmic reticulum</keyword>
<dbReference type="CDD" id="cd07987">
    <property type="entry name" value="LPLAT_MGAT-like"/>
    <property type="match status" value="1"/>
</dbReference>
<dbReference type="AlphaFoldDB" id="A0A163K8G3"/>
<feature type="region of interest" description="Disordered" evidence="17">
    <location>
        <begin position="1"/>
        <end position="39"/>
    </location>
</feature>
<comment type="function">
    <text evidence="16">Catalyzes the terminal and only committed step in triacylglycerol synthesis by using diacylglycerol and fatty acyl CoA as substrates.</text>
</comment>
<dbReference type="OMA" id="GTWIRFF"/>
<keyword evidence="13 16" id="KW-0472">Membrane</keyword>
<dbReference type="OrthoDB" id="264532at2759"/>
<feature type="transmembrane region" description="Helical" evidence="16">
    <location>
        <begin position="63"/>
        <end position="87"/>
    </location>
</feature>
<keyword evidence="12 16" id="KW-0443">Lipid metabolism</keyword>
<keyword evidence="11 16" id="KW-1133">Transmembrane helix</keyword>
<keyword evidence="19" id="KW-1185">Reference proteome</keyword>
<name>A0A163K8G3_ABSGL</name>
<dbReference type="GO" id="GO:0005789">
    <property type="term" value="C:endoplasmic reticulum membrane"/>
    <property type="evidence" value="ECO:0007669"/>
    <property type="project" value="UniProtKB-SubCell"/>
</dbReference>
<evidence type="ECO:0000256" key="9">
    <source>
        <dbReference type="ARBA" id="ARBA00022798"/>
    </source>
</evidence>
<dbReference type="EC" id="2.3.1.20" evidence="5 16"/>
<keyword evidence="7" id="KW-0808">Transferase</keyword>
<gene>
    <name evidence="18" type="primary">ABSGL_12017.1 scaffold 12361</name>
</gene>
<feature type="compositionally biased region" description="Basic and acidic residues" evidence="17">
    <location>
        <begin position="1"/>
        <end position="16"/>
    </location>
</feature>
<evidence type="ECO:0000256" key="3">
    <source>
        <dbReference type="ARBA" id="ARBA00005189"/>
    </source>
</evidence>
<dbReference type="PANTHER" id="PTHR12317">
    <property type="entry name" value="DIACYLGLYCEROL O-ACYLTRANSFERASE"/>
    <property type="match status" value="1"/>
</dbReference>
<evidence type="ECO:0000256" key="6">
    <source>
        <dbReference type="ARBA" id="ARBA00022516"/>
    </source>
</evidence>
<evidence type="ECO:0000256" key="17">
    <source>
        <dbReference type="SAM" id="MobiDB-lite"/>
    </source>
</evidence>
<evidence type="ECO:0000256" key="12">
    <source>
        <dbReference type="ARBA" id="ARBA00023098"/>
    </source>
</evidence>